<dbReference type="Pfam" id="PF13573">
    <property type="entry name" value="SprB"/>
    <property type="match status" value="1"/>
</dbReference>
<keyword evidence="3" id="KW-1185">Reference proteome</keyword>
<sequence>MKITKKDTAYYFVLKVFKNRIVSETLETLMKKTTQLRWIVFALMFFQSYFMVAQNYVPFTKRFDRGLKGDMLIIGNNIVGQHKTRPYNGTSDNNSINMVNIDVDSDNTTVNSSSATLKIPKANCYKIVYAGLYWGALERNASIIEQVKFKLPTGGYVDVVGSIIYDNFAYACYADVTNIVSNQADAQGEYTVANVKANTGYGAAAGWSLFVVYEDPTLPSKFITSFDGFSKISNGNLNIPVSGFTTVPSGPVRAKFAFTALEGDRNIAGDFLSINNSRISVTNGANQPIRPVANFFNSTITHVDPVTGITENFMDRVPPSTNTISYDAGVLNVNNPQNRVIRNNATSANITLGSSGDVYYYYFSALAIDVIEPNIALTKVVKNTAGTDVGGQTVALGDYLTYEIGFQNTGSDDATSFTIRDVLPDNVIFDYPAGLGTLPSGVTVQSYNVATKEITFAIDDALVRKNSLNQTVIKLQIQVDPDCNSYVNACSDSIDNSAYATYRGIVSSSIITDDPSINSNVACVLTPQPTNFVADISNCQFIQNVTLCGTSIDLTAGSGYNSYTWYSDAALTNQIGTGQTLNVTNSGTYYVRNVSATCTSITQSFVVTDPGNVSTNPVSPFEDDHAVCLNDGKELPHIILCGANVSRNININISGTTSIVWERLDTASCTATSNPDCANEDPACTWNSVGSGSSYTANTAGQYRLTLNYTGGCFSRFYFNVYTNLLNPTETHKDIICTTPGNITIGGVSGSYEYSIDGVNYVPSNSFDIATPGLYTAYIRQVNAPANSCIFTISNILISQPIFTATRTIVDPLCYGGTGEIHVGANGIGSQSQYYYRLLDATGTQIDNVGPISQSNYNFTNLPTNANYTIEVTTDDGCFFALYAYIQGYWNQPFIANAALIEPLTSCDYKGKIKVITTGGSAPYFYYINGSTNFQTSDEIDITAPGVYDIEVLDSNNCAIQTSITVTDNPKPVYTLTSTNSNCYNGAAEIRVTVANANGYAMSYSVDNGVTFQNTPLFSNLYPGTYDVVVKYGISYSPVPGQAPVVKYCEDKSQIVITGPTSAISASGGVAGLTGCTLAGQGGKLRINNVQGGTAPYEYSFDDGITWQPTKEKDVLPGQYILKVKDAIGCEYTIPYSVILDPKPSDPIITIDPPVFNCNGTATTVVTVTNNSSANFSYEFYLDGIPNTPITNTVFTNVTSGNHMVTVDYKVTSVSTYSNLLIEDFGRGDDTTTPGIHPAYCWEKQDNVIDCNGSILLNDGEYVVTKALLPDHANNFNWVLPKDNTAVINNTPQIVDGRFLAVNVGGVVPIGGILYKKTIVDVIPNQDIQVSLYMLNLLAPHNNLPSPQLAIELRDANGVTIPGASKTTALIPRDGQWHDSTTLGNGQVLTLNPGNNTTLDFVILSNSQVITGNDLAIDDIWVRQIPESCLSTKDFPFVVPTDKAFKASVTGFKDVSCFGQSNGEVTITAENFKPSYGFDYSLDNGTTWINSMVSPVTITGLSATNYNIQVRYDASASTCVQPIAHTVGSPPLLTISASVTSLATCIQGATITATATGGTTPYEFELRDAAGVAVIAPFQSSGIFTNVGAGVYTVFTRDNNACSSSASAQVTVMSPVLLAAALSNSSNLCYSSTSPATLVVIANGTAP</sequence>
<accession>A0A226GV94</accession>
<evidence type="ECO:0000313" key="3">
    <source>
        <dbReference type="Proteomes" id="UP000198345"/>
    </source>
</evidence>
<feature type="transmembrane region" description="Helical" evidence="1">
    <location>
        <begin position="38"/>
        <end position="57"/>
    </location>
</feature>
<dbReference type="InterPro" id="IPR047589">
    <property type="entry name" value="DUF11_rpt"/>
</dbReference>
<keyword evidence="1" id="KW-0812">Transmembrane</keyword>
<feature type="non-terminal residue" evidence="2">
    <location>
        <position position="1647"/>
    </location>
</feature>
<name>A0A226GV94_9FLAO</name>
<evidence type="ECO:0000313" key="2">
    <source>
        <dbReference type="EMBL" id="OXA85361.1"/>
    </source>
</evidence>
<gene>
    <name evidence="2" type="ORF">B0A66_19860</name>
</gene>
<comment type="caution">
    <text evidence="2">The sequence shown here is derived from an EMBL/GenBank/DDBJ whole genome shotgun (WGS) entry which is preliminary data.</text>
</comment>
<dbReference type="NCBIfam" id="TIGR01451">
    <property type="entry name" value="B_ant_repeat"/>
    <property type="match status" value="1"/>
</dbReference>
<dbReference type="Gene3D" id="2.60.40.740">
    <property type="match status" value="1"/>
</dbReference>
<evidence type="ECO:0008006" key="4">
    <source>
        <dbReference type="Google" id="ProtNLM"/>
    </source>
</evidence>
<keyword evidence="1" id="KW-0472">Membrane</keyword>
<dbReference type="InterPro" id="IPR025667">
    <property type="entry name" value="SprB_repeat"/>
</dbReference>
<organism evidence="2 3">
    <name type="scientific">Flavobacterium hercynium</name>
    <dbReference type="NCBI Taxonomy" id="387094"/>
    <lineage>
        <taxon>Bacteria</taxon>
        <taxon>Pseudomonadati</taxon>
        <taxon>Bacteroidota</taxon>
        <taxon>Flavobacteriia</taxon>
        <taxon>Flavobacteriales</taxon>
        <taxon>Flavobacteriaceae</taxon>
        <taxon>Flavobacterium</taxon>
    </lineage>
</organism>
<reference evidence="2 3" key="1">
    <citation type="submission" date="2016-11" db="EMBL/GenBank/DDBJ databases">
        <title>Whole genomes of Flavobacteriaceae.</title>
        <authorList>
            <person name="Stine C."/>
            <person name="Li C."/>
            <person name="Tadesse D."/>
        </authorList>
    </citation>
    <scope>NUCLEOTIDE SEQUENCE [LARGE SCALE GENOMIC DNA]</scope>
    <source>
        <strain evidence="2 3">DSM 18292</strain>
    </source>
</reference>
<evidence type="ECO:0000256" key="1">
    <source>
        <dbReference type="SAM" id="Phobius"/>
    </source>
</evidence>
<protein>
    <recommendedName>
        <fullName evidence="4">DUF11 domain-containing protein</fullName>
    </recommendedName>
</protein>
<dbReference type="EMBL" id="MUGW01000052">
    <property type="protein sequence ID" value="OXA85361.1"/>
    <property type="molecule type" value="Genomic_DNA"/>
</dbReference>
<keyword evidence="1" id="KW-1133">Transmembrane helix</keyword>
<dbReference type="Proteomes" id="UP000198345">
    <property type="component" value="Unassembled WGS sequence"/>
</dbReference>
<proteinExistence type="predicted"/>